<protein>
    <submittedName>
        <fullName evidence="1">Gyrase subunit A protein</fullName>
    </submittedName>
</protein>
<dbReference type="InterPro" id="IPR006691">
    <property type="entry name" value="GyrA/parC_rep"/>
</dbReference>
<dbReference type="Pfam" id="PF03989">
    <property type="entry name" value="DNA_gyraseA_C"/>
    <property type="match status" value="3"/>
</dbReference>
<gene>
    <name evidence="1" type="ORF">UY40_C0023G0001</name>
</gene>
<reference evidence="1 2" key="1">
    <citation type="journal article" date="2015" name="Nature">
        <title>rRNA introns, odd ribosomes, and small enigmatic genomes across a large radiation of phyla.</title>
        <authorList>
            <person name="Brown C.T."/>
            <person name="Hug L.A."/>
            <person name="Thomas B.C."/>
            <person name="Sharon I."/>
            <person name="Castelle C.J."/>
            <person name="Singh A."/>
            <person name="Wilkins M.J."/>
            <person name="Williams K.H."/>
            <person name="Banfield J.F."/>
        </authorList>
    </citation>
    <scope>NUCLEOTIDE SEQUENCE [LARGE SCALE GENOMIC DNA]</scope>
</reference>
<dbReference type="SUPFAM" id="SSF101904">
    <property type="entry name" value="GyrA/ParC C-terminal domain-like"/>
    <property type="match status" value="1"/>
</dbReference>
<dbReference type="PANTHER" id="PTHR43493:SF5">
    <property type="entry name" value="DNA GYRASE SUBUNIT A, CHLOROPLASTIC_MITOCHONDRIAL"/>
    <property type="match status" value="1"/>
</dbReference>
<dbReference type="PANTHER" id="PTHR43493">
    <property type="entry name" value="DNA GYRASE/TOPOISOMERASE SUBUNIT A"/>
    <property type="match status" value="1"/>
</dbReference>
<accession>A0A0G1VFT9</accession>
<dbReference type="InterPro" id="IPR035516">
    <property type="entry name" value="Gyrase/topoIV_suA_C"/>
</dbReference>
<proteinExistence type="predicted"/>
<dbReference type="EMBL" id="LCPW01000023">
    <property type="protein sequence ID" value="KKW05331.1"/>
    <property type="molecule type" value="Genomic_DNA"/>
</dbReference>
<organism evidence="1 2">
    <name type="scientific">candidate division CPR1 bacterium GW2011_GWC1_49_13</name>
    <dbReference type="NCBI Taxonomy" id="1618342"/>
    <lineage>
        <taxon>Bacteria</taxon>
        <taxon>candidate division CPR1</taxon>
    </lineage>
</organism>
<dbReference type="GO" id="GO:0003677">
    <property type="term" value="F:DNA binding"/>
    <property type="evidence" value="ECO:0007669"/>
    <property type="project" value="InterPro"/>
</dbReference>
<dbReference type="PATRIC" id="fig|1618342.3.peg.591"/>
<dbReference type="Proteomes" id="UP000034119">
    <property type="component" value="Unassembled WGS sequence"/>
</dbReference>
<dbReference type="GO" id="GO:0003918">
    <property type="term" value="F:DNA topoisomerase type II (double strand cut, ATP-hydrolyzing) activity"/>
    <property type="evidence" value="ECO:0007669"/>
    <property type="project" value="TreeGrafter"/>
</dbReference>
<dbReference type="GO" id="GO:0006265">
    <property type="term" value="P:DNA topological change"/>
    <property type="evidence" value="ECO:0007669"/>
    <property type="project" value="InterPro"/>
</dbReference>
<comment type="caution">
    <text evidence="1">The sequence shown here is derived from an EMBL/GenBank/DDBJ whole genome shotgun (WGS) entry which is preliminary data.</text>
</comment>
<dbReference type="STRING" id="1618342.UY40_C0023G0001"/>
<sequence>MGRSARGVRGIKVGKDDSVIATEVVLDPKAYLLTVAENGLGKRTKLAEYKTQNRGGSGILTSKVTGKTGNLVSANIIDETVKNDLLLISEKAQVIRLPVKQVPILGRATQGVYLMRLNGKDKVSAVSFLEEEEEIPTDKSTDKEKN</sequence>
<dbReference type="InterPro" id="IPR050220">
    <property type="entry name" value="Type_II_DNA_Topoisomerases"/>
</dbReference>
<dbReference type="GO" id="GO:0005524">
    <property type="term" value="F:ATP binding"/>
    <property type="evidence" value="ECO:0007669"/>
    <property type="project" value="InterPro"/>
</dbReference>
<name>A0A0G1VFT9_9BACT</name>
<dbReference type="GO" id="GO:0005737">
    <property type="term" value="C:cytoplasm"/>
    <property type="evidence" value="ECO:0007669"/>
    <property type="project" value="TreeGrafter"/>
</dbReference>
<dbReference type="GO" id="GO:0009330">
    <property type="term" value="C:DNA topoisomerase type II (double strand cut, ATP-hydrolyzing) complex"/>
    <property type="evidence" value="ECO:0007669"/>
    <property type="project" value="TreeGrafter"/>
</dbReference>
<evidence type="ECO:0000313" key="2">
    <source>
        <dbReference type="Proteomes" id="UP000034119"/>
    </source>
</evidence>
<evidence type="ECO:0000313" key="1">
    <source>
        <dbReference type="EMBL" id="KKW05331.1"/>
    </source>
</evidence>
<dbReference type="Gene3D" id="2.120.10.90">
    <property type="entry name" value="DNA gyrase/topoisomerase IV, subunit A, C-terminal"/>
    <property type="match status" value="1"/>
</dbReference>
<dbReference type="AlphaFoldDB" id="A0A0G1VFT9"/>